<dbReference type="InterPro" id="IPR050608">
    <property type="entry name" value="NmrA-type/Isoflavone_red_sf"/>
</dbReference>
<accession>A0A368R028</accession>
<protein>
    <recommendedName>
        <fullName evidence="1">NmrA-like domain-containing protein</fullName>
    </recommendedName>
</protein>
<organism evidence="2">
    <name type="scientific">Setaria italica</name>
    <name type="common">Foxtail millet</name>
    <name type="synonym">Panicum italicum</name>
    <dbReference type="NCBI Taxonomy" id="4555"/>
    <lineage>
        <taxon>Eukaryota</taxon>
        <taxon>Viridiplantae</taxon>
        <taxon>Streptophyta</taxon>
        <taxon>Embryophyta</taxon>
        <taxon>Tracheophyta</taxon>
        <taxon>Spermatophyta</taxon>
        <taxon>Magnoliopsida</taxon>
        <taxon>Liliopsida</taxon>
        <taxon>Poales</taxon>
        <taxon>Poaceae</taxon>
        <taxon>PACMAD clade</taxon>
        <taxon>Panicoideae</taxon>
        <taxon>Panicodae</taxon>
        <taxon>Paniceae</taxon>
        <taxon>Cenchrinae</taxon>
        <taxon>Setaria</taxon>
    </lineage>
</organism>
<dbReference type="InterPro" id="IPR036291">
    <property type="entry name" value="NAD(P)-bd_dom_sf"/>
</dbReference>
<dbReference type="STRING" id="4555.A0A368R028"/>
<feature type="non-terminal residue" evidence="2">
    <location>
        <position position="283"/>
    </location>
</feature>
<sequence length="283" mass="30196">MDMLVLSNSSATTRILVIGGTGIIGQHLVAASLNAAHPTAVLVRPATVAADAAKASLGDIDDGQGSVAAMKQADVPEEVLSQLKIVAAIQEAGNIKRFMPSEYGCDVEVAEHMLEPARSILGAKVRVREALTAAGVPRTIVCSYWCQGFLLPRAGNPEADGFFVHEKDMSRVAIKAVQDPRTLNRILHPPRAVRLWEEKTSRALEELLRRIQDSPMPLSFQLAMVHATMAVGGGGVCEQTVNASAGVEATELYPDVHFATVQDHLNALGRCRVDPIVPTTPSP</sequence>
<evidence type="ECO:0000259" key="1">
    <source>
        <dbReference type="Pfam" id="PF05368"/>
    </source>
</evidence>
<dbReference type="EMBL" id="CM003532">
    <property type="protein sequence ID" value="RCV23408.1"/>
    <property type="molecule type" value="Genomic_DNA"/>
</dbReference>
<proteinExistence type="predicted"/>
<evidence type="ECO:0000313" key="2">
    <source>
        <dbReference type="EMBL" id="RCV23408.1"/>
    </source>
</evidence>
<reference evidence="2" key="1">
    <citation type="journal article" date="2012" name="Nat. Biotechnol.">
        <title>Reference genome sequence of the model plant Setaria.</title>
        <authorList>
            <person name="Bennetzen J.L."/>
            <person name="Schmutz J."/>
            <person name="Wang H."/>
            <person name="Percifield R."/>
            <person name="Hawkins J."/>
            <person name="Pontaroli A.C."/>
            <person name="Estep M."/>
            <person name="Feng L."/>
            <person name="Vaughn J.N."/>
            <person name="Grimwood J."/>
            <person name="Jenkins J."/>
            <person name="Barry K."/>
            <person name="Lindquist E."/>
            <person name="Hellsten U."/>
            <person name="Deshpande S."/>
            <person name="Wang X."/>
            <person name="Wu X."/>
            <person name="Mitros T."/>
            <person name="Triplett J."/>
            <person name="Yang X."/>
            <person name="Ye C.Y."/>
            <person name="Mauro-Herrera M."/>
            <person name="Wang L."/>
            <person name="Li P."/>
            <person name="Sharma M."/>
            <person name="Sharma R."/>
            <person name="Ronald P.C."/>
            <person name="Panaud O."/>
            <person name="Kellogg E.A."/>
            <person name="Brutnell T.P."/>
            <person name="Doust A.N."/>
            <person name="Tuskan G.A."/>
            <person name="Rokhsar D."/>
            <person name="Devos K.M."/>
        </authorList>
    </citation>
    <scope>NUCLEOTIDE SEQUENCE [LARGE SCALE GENOMIC DNA]</scope>
    <source>
        <strain evidence="2">Yugu1</strain>
    </source>
</reference>
<dbReference type="Gene3D" id="3.40.50.720">
    <property type="entry name" value="NAD(P)-binding Rossmann-like Domain"/>
    <property type="match status" value="1"/>
</dbReference>
<gene>
    <name evidence="2" type="ORF">SETIT_5G003800v2</name>
</gene>
<dbReference type="PANTHER" id="PTHR43349:SF30">
    <property type="entry name" value="NMRA-LIKE DOMAIN-CONTAINING PROTEIN"/>
    <property type="match status" value="1"/>
</dbReference>
<feature type="domain" description="NmrA-like" evidence="1">
    <location>
        <begin position="12"/>
        <end position="263"/>
    </location>
</feature>
<dbReference type="SUPFAM" id="SSF51735">
    <property type="entry name" value="NAD(P)-binding Rossmann-fold domains"/>
    <property type="match status" value="1"/>
</dbReference>
<name>A0A368R028_SETIT</name>
<dbReference type="InterPro" id="IPR008030">
    <property type="entry name" value="NmrA-like"/>
</dbReference>
<dbReference type="OrthoDB" id="419598at2759"/>
<reference evidence="2" key="2">
    <citation type="submission" date="2015-07" db="EMBL/GenBank/DDBJ databases">
        <authorList>
            <person name="Noorani M."/>
        </authorList>
    </citation>
    <scope>NUCLEOTIDE SEQUENCE</scope>
    <source>
        <strain evidence="2">Yugu1</strain>
    </source>
</reference>
<dbReference type="AlphaFoldDB" id="A0A368R028"/>
<dbReference type="Pfam" id="PF05368">
    <property type="entry name" value="NmrA"/>
    <property type="match status" value="1"/>
</dbReference>
<dbReference type="PANTHER" id="PTHR43349">
    <property type="entry name" value="PINORESINOL REDUCTASE-RELATED"/>
    <property type="match status" value="1"/>
</dbReference>
<dbReference type="Gene3D" id="3.90.25.10">
    <property type="entry name" value="UDP-galactose 4-epimerase, domain 1"/>
    <property type="match status" value="1"/>
</dbReference>